<dbReference type="InterPro" id="IPR016977">
    <property type="entry name" value="ComGF"/>
</dbReference>
<name>A0A426T9D0_STRSU</name>
<dbReference type="GO" id="GO:0009986">
    <property type="term" value="C:cell surface"/>
    <property type="evidence" value="ECO:0007669"/>
    <property type="project" value="UniProtKB-SubCell"/>
</dbReference>
<dbReference type="GO" id="GO:0030420">
    <property type="term" value="P:establishment of competence for transformation"/>
    <property type="evidence" value="ECO:0007669"/>
    <property type="project" value="UniProtKB-KW"/>
</dbReference>
<dbReference type="PIRSF" id="PIRSF031611">
    <property type="entry name" value="Competence_ComGF"/>
    <property type="match status" value="1"/>
</dbReference>
<accession>A0A426T9D0</accession>
<dbReference type="Proteomes" id="UP000274117">
    <property type="component" value="Unassembled WGS sequence"/>
</dbReference>
<dbReference type="AlphaFoldDB" id="A0A426T9D0"/>
<comment type="subcellular location">
    <subcellularLocation>
        <location evidence="1">Cell surface</location>
    </subcellularLocation>
</comment>
<dbReference type="Pfam" id="PF07963">
    <property type="entry name" value="N_methyl"/>
    <property type="match status" value="1"/>
</dbReference>
<reference evidence="3 4" key="1">
    <citation type="submission" date="2018-11" db="EMBL/GenBank/DDBJ databases">
        <authorList>
            <person name="Stevens M.J."/>
            <person name="Cernela N."/>
            <person name="Spoerry Serrano N."/>
            <person name="Schmitt S."/>
            <person name="Schrenzel J."/>
            <person name="Stephan R."/>
        </authorList>
    </citation>
    <scope>NUCLEOTIDE SEQUENCE [LARGE SCALE GENOMIC DNA]</scope>
    <source>
        <strain evidence="3 4">PP422</strain>
    </source>
</reference>
<proteinExistence type="predicted"/>
<dbReference type="InterPro" id="IPR012902">
    <property type="entry name" value="N_methyl_site"/>
</dbReference>
<dbReference type="NCBIfam" id="NF041002">
    <property type="entry name" value="pilin_ComGF"/>
    <property type="match status" value="1"/>
</dbReference>
<evidence type="ECO:0000256" key="2">
    <source>
        <dbReference type="ARBA" id="ARBA00023287"/>
    </source>
</evidence>
<gene>
    <name evidence="3" type="ORF">EI998_10150</name>
</gene>
<evidence type="ECO:0000313" key="4">
    <source>
        <dbReference type="Proteomes" id="UP000274117"/>
    </source>
</evidence>
<dbReference type="OrthoDB" id="2231423at2"/>
<organism evidence="3 4">
    <name type="scientific">Streptococcus suis</name>
    <dbReference type="NCBI Taxonomy" id="1307"/>
    <lineage>
        <taxon>Bacteria</taxon>
        <taxon>Bacillati</taxon>
        <taxon>Bacillota</taxon>
        <taxon>Bacilli</taxon>
        <taxon>Lactobacillales</taxon>
        <taxon>Streptococcaceae</taxon>
        <taxon>Streptococcus</taxon>
    </lineage>
</organism>
<comment type="caution">
    <text evidence="3">The sequence shown here is derived from an EMBL/GenBank/DDBJ whole genome shotgun (WGS) entry which is preliminary data.</text>
</comment>
<protein>
    <submittedName>
        <fullName evidence="3">Prepilin-type N-terminal cleavage/methylation domain-containing protein</fullName>
    </submittedName>
</protein>
<dbReference type="EMBL" id="RSDO01000029">
    <property type="protein sequence ID" value="RRR50588.1"/>
    <property type="molecule type" value="Genomic_DNA"/>
</dbReference>
<sequence>MRKTRCAAFTLLECLVALVIVSGSLLVFEGLSKLVVHEVRYQDQRVEKNWLLFCDQLRSEWEVASLDRVDAGRIYIRQDGQALAFGKSRSDDFRKTNDRGQGYQPMLYGVKAASYSQSGQIVRLDVTFETGEERSFVYDFEEKG</sequence>
<evidence type="ECO:0000313" key="3">
    <source>
        <dbReference type="EMBL" id="RRR50588.1"/>
    </source>
</evidence>
<reference evidence="3 4" key="2">
    <citation type="submission" date="2018-12" db="EMBL/GenBank/DDBJ databases">
        <title>Whole-genome sequences of fifteen clinical Streptococcus suis strains isolated from pigs between 2006 and 2018.</title>
        <authorList>
            <person name="Stevens M.J.A."/>
            <person name="Cernela N."/>
            <person name="Spoerry Serrano N."/>
            <person name="Schmitt S."/>
            <person name="Schrenzel J."/>
            <person name="Stephan R."/>
        </authorList>
    </citation>
    <scope>NUCLEOTIDE SEQUENCE [LARGE SCALE GENOMIC DNA]</scope>
    <source>
        <strain evidence="3 4">PP422</strain>
    </source>
</reference>
<dbReference type="Pfam" id="PF15980">
    <property type="entry name" value="ComGF"/>
    <property type="match status" value="1"/>
</dbReference>
<keyword evidence="2" id="KW-0178">Competence</keyword>
<dbReference type="NCBIfam" id="TIGR02532">
    <property type="entry name" value="IV_pilin_GFxxxE"/>
    <property type="match status" value="1"/>
</dbReference>
<evidence type="ECO:0000256" key="1">
    <source>
        <dbReference type="ARBA" id="ARBA00004241"/>
    </source>
</evidence>